<evidence type="ECO:0000256" key="2">
    <source>
        <dbReference type="SAM" id="SignalP"/>
    </source>
</evidence>
<dbReference type="AlphaFoldDB" id="A0A1M7PQN7"/>
<accession>A0A1M7PQN7</accession>
<reference evidence="3 4" key="1">
    <citation type="submission" date="2016-11" db="EMBL/GenBank/DDBJ databases">
        <authorList>
            <person name="Jaros S."/>
            <person name="Januszkiewicz K."/>
            <person name="Wedrychowicz H."/>
        </authorList>
    </citation>
    <scope>NUCLEOTIDE SEQUENCE [LARGE SCALE GENOMIC DNA]</scope>
    <source>
        <strain evidence="3 4">CGMCC 4.2025</strain>
    </source>
</reference>
<feature type="region of interest" description="Disordered" evidence="1">
    <location>
        <begin position="230"/>
        <end position="280"/>
    </location>
</feature>
<dbReference type="PROSITE" id="PS51257">
    <property type="entry name" value="PROKAR_LIPOPROTEIN"/>
    <property type="match status" value="1"/>
</dbReference>
<dbReference type="EMBL" id="FRBI01000025">
    <property type="protein sequence ID" value="SHN19534.1"/>
    <property type="molecule type" value="Genomic_DNA"/>
</dbReference>
<keyword evidence="2" id="KW-0732">Signal</keyword>
<name>A0A1M7PQN7_9ACTN</name>
<feature type="signal peptide" evidence="2">
    <location>
        <begin position="1"/>
        <end position="28"/>
    </location>
</feature>
<dbReference type="Proteomes" id="UP000184111">
    <property type="component" value="Unassembled WGS sequence"/>
</dbReference>
<organism evidence="3 4">
    <name type="scientific">Actinacidiphila paucisporea</name>
    <dbReference type="NCBI Taxonomy" id="310782"/>
    <lineage>
        <taxon>Bacteria</taxon>
        <taxon>Bacillati</taxon>
        <taxon>Actinomycetota</taxon>
        <taxon>Actinomycetes</taxon>
        <taxon>Kitasatosporales</taxon>
        <taxon>Streptomycetaceae</taxon>
        <taxon>Actinacidiphila</taxon>
    </lineage>
</organism>
<sequence length="280" mass="28903">MNQSHRGVRIRAVAVVAAGLLAAGCSSGGGHGDDRTAGTESPTATGTGLAASATPTPTAHTTAPPPYPTGAAGCHQNKGWNADQAAEWVRFGQIGSQTWSDPTWGHVRFDKASPGFDGPLCQPVAVQVQYWKITYHATGDDPLSAGDAKYSFTLAPLQRTQVRVDGRAVKDVYPPKSIGSGRPGACVGYLAAIYTGAGPLTAKELPTKILTGGLVGQSVTFPDKRVADSRLQEPSAPQTCDRSGHPYPTSRGIPTGPSGIPDLPGLLAPTTLPPLPLAPR</sequence>
<feature type="region of interest" description="Disordered" evidence="1">
    <location>
        <begin position="26"/>
        <end position="68"/>
    </location>
</feature>
<feature type="compositionally biased region" description="Low complexity" evidence="1">
    <location>
        <begin position="42"/>
        <end position="62"/>
    </location>
</feature>
<feature type="compositionally biased region" description="Pro residues" evidence="1">
    <location>
        <begin position="271"/>
        <end position="280"/>
    </location>
</feature>
<dbReference type="OrthoDB" id="4152765at2"/>
<evidence type="ECO:0000313" key="3">
    <source>
        <dbReference type="EMBL" id="SHN19534.1"/>
    </source>
</evidence>
<evidence type="ECO:0000313" key="4">
    <source>
        <dbReference type="Proteomes" id="UP000184111"/>
    </source>
</evidence>
<protein>
    <submittedName>
        <fullName evidence="3">Uncharacterized protein</fullName>
    </submittedName>
</protein>
<gene>
    <name evidence="3" type="ORF">SAMN05216499_1256</name>
</gene>
<dbReference type="RefSeq" id="WP_073501837.1">
    <property type="nucleotide sequence ID" value="NZ_FRBI01000025.1"/>
</dbReference>
<feature type="chain" id="PRO_5038837575" evidence="2">
    <location>
        <begin position="29"/>
        <end position="280"/>
    </location>
</feature>
<keyword evidence="4" id="KW-1185">Reference proteome</keyword>
<proteinExistence type="predicted"/>
<evidence type="ECO:0000256" key="1">
    <source>
        <dbReference type="SAM" id="MobiDB-lite"/>
    </source>
</evidence>